<reference evidence="2" key="1">
    <citation type="submission" date="2021-02" db="EMBL/GenBank/DDBJ databases">
        <authorList>
            <person name="Nowell W R."/>
        </authorList>
    </citation>
    <scope>NUCLEOTIDE SEQUENCE</scope>
</reference>
<evidence type="ECO:0000256" key="1">
    <source>
        <dbReference type="SAM" id="MobiDB-lite"/>
    </source>
</evidence>
<dbReference type="OrthoDB" id="10009368at2759"/>
<dbReference type="EMBL" id="CAJNOO010003428">
    <property type="protein sequence ID" value="CAF1336739.1"/>
    <property type="molecule type" value="Genomic_DNA"/>
</dbReference>
<sequence length="291" mass="34079">MLKPDKWLNYNIESNLELKNGMNITNRLHSLQLCYISFGDLLTFLSSIYMPLLEKLTLIEVYDDSSIDDNLTENTCEWQELYWPSTVHLSLLIQRSSDLFLLHSRAFPVLDHLCVTMLKPDKWLNYNIESNLQLKNGMNITNRLHSLQLCYISFGDLLIFLSSIYMPLLEKLTLIEVYDDTLNHLTQFQQYFQSRTRMPALRPSALQFLFRFPDTDLLNFDVNEDDKSIPDDDPEQQVHQSPEQLAKMEPLSDQEGEDGEQLSKEEQQQVTTDMIEKWANQLQGKDFHCTL</sequence>
<dbReference type="Proteomes" id="UP000663882">
    <property type="component" value="Unassembled WGS sequence"/>
</dbReference>
<organism evidence="2 3">
    <name type="scientific">Rotaria sordida</name>
    <dbReference type="NCBI Taxonomy" id="392033"/>
    <lineage>
        <taxon>Eukaryota</taxon>
        <taxon>Metazoa</taxon>
        <taxon>Spiralia</taxon>
        <taxon>Gnathifera</taxon>
        <taxon>Rotifera</taxon>
        <taxon>Eurotatoria</taxon>
        <taxon>Bdelloidea</taxon>
        <taxon>Philodinida</taxon>
        <taxon>Philodinidae</taxon>
        <taxon>Rotaria</taxon>
    </lineage>
</organism>
<comment type="caution">
    <text evidence="2">The sequence shown here is derived from an EMBL/GenBank/DDBJ whole genome shotgun (WGS) entry which is preliminary data.</text>
</comment>
<feature type="region of interest" description="Disordered" evidence="1">
    <location>
        <begin position="222"/>
        <end position="273"/>
    </location>
</feature>
<evidence type="ECO:0000313" key="2">
    <source>
        <dbReference type="EMBL" id="CAF1336739.1"/>
    </source>
</evidence>
<proteinExistence type="predicted"/>
<protein>
    <submittedName>
        <fullName evidence="2">Uncharacterized protein</fullName>
    </submittedName>
</protein>
<accession>A0A815GCB1</accession>
<evidence type="ECO:0000313" key="3">
    <source>
        <dbReference type="Proteomes" id="UP000663882"/>
    </source>
</evidence>
<name>A0A815GCB1_9BILA</name>
<dbReference type="AlphaFoldDB" id="A0A815GCB1"/>
<gene>
    <name evidence="2" type="ORF">RFH988_LOCUS31558</name>
</gene>